<comment type="caution">
    <text evidence="1">The sequence shown here is derived from an EMBL/GenBank/DDBJ whole genome shotgun (WGS) entry which is preliminary data.</text>
</comment>
<name>A0ABT2WIQ4_9BACI</name>
<reference evidence="1 2" key="1">
    <citation type="submission" date="2022-10" db="EMBL/GenBank/DDBJ databases">
        <title>Description of Fervidibacillus gen. nov. in the family Fervidibacillaceae fam. nov. with two species, Fervidibacillus albus sp. nov., and Fervidibacillus halotolerans sp. nov., isolated from tidal flat sediments.</title>
        <authorList>
            <person name="Kwon K.K."/>
            <person name="Yang S.-H."/>
        </authorList>
    </citation>
    <scope>NUCLEOTIDE SEQUENCE [LARGE SCALE GENOMIC DNA]</scope>
    <source>
        <strain evidence="1 2">DSM 23332</strain>
    </source>
</reference>
<dbReference type="Proteomes" id="UP001208656">
    <property type="component" value="Unassembled WGS sequence"/>
</dbReference>
<dbReference type="Pfam" id="PF10747">
    <property type="entry name" value="SirA"/>
    <property type="match status" value="1"/>
</dbReference>
<dbReference type="InterPro" id="IPR038449">
    <property type="entry name" value="SirA_sf"/>
</dbReference>
<evidence type="ECO:0000313" key="1">
    <source>
        <dbReference type="EMBL" id="MCU9595563.1"/>
    </source>
</evidence>
<protein>
    <submittedName>
        <fullName evidence="1">Sporulation inhibitor of replication protein SirA</fullName>
    </submittedName>
</protein>
<keyword evidence="2" id="KW-1185">Reference proteome</keyword>
<evidence type="ECO:0000313" key="2">
    <source>
        <dbReference type="Proteomes" id="UP001208656"/>
    </source>
</evidence>
<gene>
    <name evidence="1" type="primary">sirA</name>
    <name evidence="1" type="ORF">OEV82_14050</name>
</gene>
<dbReference type="RefSeq" id="WP_263062237.1">
    <property type="nucleotide sequence ID" value="NZ_JAOUSE010000060.1"/>
</dbReference>
<dbReference type="EMBL" id="JAOUSE010000060">
    <property type="protein sequence ID" value="MCU9595563.1"/>
    <property type="molecule type" value="Genomic_DNA"/>
</dbReference>
<dbReference type="InterPro" id="IPR019683">
    <property type="entry name" value="SirA"/>
</dbReference>
<organism evidence="1 2">
    <name type="scientific">Pallidibacillus thermolactis</name>
    <dbReference type="NCBI Taxonomy" id="251051"/>
    <lineage>
        <taxon>Bacteria</taxon>
        <taxon>Bacillati</taxon>
        <taxon>Bacillota</taxon>
        <taxon>Bacilli</taxon>
        <taxon>Bacillales</taxon>
        <taxon>Bacillaceae</taxon>
        <taxon>Pallidibacillus</taxon>
    </lineage>
</organism>
<dbReference type="Gene3D" id="3.30.310.250">
    <property type="entry name" value="Sporulation inhibitor of replication protein SirA"/>
    <property type="match status" value="1"/>
</dbReference>
<accession>A0ABT2WIQ4</accession>
<proteinExistence type="predicted"/>
<sequence length="144" mass="17513">MRRYDLYIIDDQFINYYYGRERIFYNLFKDYEKANASLKKVLYKQIDYITKTMPVLRIHKQLIQLLSKHKDYYMKDGVYCLENKTSSARLTLQNKRCILYATGSIHAEMIIFEALRKVDLNFLAIDIENERFGWIKPMKEKHYI</sequence>